<keyword evidence="2" id="KW-0812">Transmembrane</keyword>
<feature type="region of interest" description="Disordered" evidence="1">
    <location>
        <begin position="152"/>
        <end position="177"/>
    </location>
</feature>
<protein>
    <submittedName>
        <fullName evidence="3">Uncharacterized protein</fullName>
    </submittedName>
</protein>
<evidence type="ECO:0000313" key="3">
    <source>
        <dbReference type="EMBL" id="VEJ30544.1"/>
    </source>
</evidence>
<dbReference type="AlphaFoldDB" id="A0A3S4YTA7"/>
<name>A0A3S4YTA7_9MICC</name>
<proteinExistence type="predicted"/>
<organism evidence="3 4">
    <name type="scientific">Rothia dentocariosa</name>
    <dbReference type="NCBI Taxonomy" id="2047"/>
    <lineage>
        <taxon>Bacteria</taxon>
        <taxon>Bacillati</taxon>
        <taxon>Actinomycetota</taxon>
        <taxon>Actinomycetes</taxon>
        <taxon>Micrococcales</taxon>
        <taxon>Micrococcaceae</taxon>
        <taxon>Rothia</taxon>
    </lineage>
</organism>
<feature type="transmembrane region" description="Helical" evidence="2">
    <location>
        <begin position="12"/>
        <end position="33"/>
    </location>
</feature>
<feature type="transmembrane region" description="Helical" evidence="2">
    <location>
        <begin position="53"/>
        <end position="71"/>
    </location>
</feature>
<keyword evidence="2" id="KW-1133">Transmembrane helix</keyword>
<evidence type="ECO:0000256" key="2">
    <source>
        <dbReference type="SAM" id="Phobius"/>
    </source>
</evidence>
<dbReference type="EMBL" id="LR134521">
    <property type="protein sequence ID" value="VEJ30544.1"/>
    <property type="molecule type" value="Genomic_DNA"/>
</dbReference>
<keyword evidence="2" id="KW-0472">Membrane</keyword>
<reference evidence="3 4" key="1">
    <citation type="submission" date="2018-12" db="EMBL/GenBank/DDBJ databases">
        <authorList>
            <consortium name="Pathogen Informatics"/>
        </authorList>
    </citation>
    <scope>NUCLEOTIDE SEQUENCE [LARGE SCALE GENOMIC DNA]</scope>
    <source>
        <strain evidence="3 4">NCTC10918</strain>
    </source>
</reference>
<evidence type="ECO:0000256" key="1">
    <source>
        <dbReference type="SAM" id="MobiDB-lite"/>
    </source>
</evidence>
<gene>
    <name evidence="3" type="ORF">NCTC10918_01828</name>
</gene>
<sequence length="177" mass="19982">MNQLDRNQAFRYRTIFVVLGVLISIFLVIVLLVALASDDPWWKSFRETIRDSAGFLTLIGALVTAGILVWTNRARMREAASADFRDQMQWAAEHVGNAERPYEQLFAMLLINRYGEQPPKWLPSVDRGIATDLQEAVQKTLEVPEDSIVIPARAYNDTSPNTPASDGVHESDQEYNS</sequence>
<dbReference type="Proteomes" id="UP000270988">
    <property type="component" value="Chromosome"/>
</dbReference>
<evidence type="ECO:0000313" key="4">
    <source>
        <dbReference type="Proteomes" id="UP000270988"/>
    </source>
</evidence>
<feature type="compositionally biased region" description="Basic and acidic residues" evidence="1">
    <location>
        <begin position="167"/>
        <end position="177"/>
    </location>
</feature>
<accession>A0A3S4YTA7</accession>